<evidence type="ECO:0000256" key="1">
    <source>
        <dbReference type="SAM" id="MobiDB-lite"/>
    </source>
</evidence>
<dbReference type="Proteomes" id="UP000252139">
    <property type="component" value="Unassembled WGS sequence"/>
</dbReference>
<sequence length="220" mass="25217">MLKNVFDTNDKSLQQDGQPQDEQQQEDAISPRPEWEDLDLEGRLHFLAYKKISGRTFDAVEKQVLISMTNDGSVKSCSMYLAAQHLLLDTMTDDDMMCLKYGKKDSCQVYSVCPDLYILKKKNRLLLSRVVNISNPTFKNLMAKYLEPDVLQSFEQALPIPFELDPTISDFTSQVEAKEDDVDAILELVCEQKLKYLQHKTSDMYACICCVEHIIDSLDL</sequence>
<organism evidence="2 3">
    <name type="scientific">Rhizopus azygosporus</name>
    <name type="common">Rhizopus microsporus var. azygosporus</name>
    <dbReference type="NCBI Taxonomy" id="86630"/>
    <lineage>
        <taxon>Eukaryota</taxon>
        <taxon>Fungi</taxon>
        <taxon>Fungi incertae sedis</taxon>
        <taxon>Mucoromycota</taxon>
        <taxon>Mucoromycotina</taxon>
        <taxon>Mucoromycetes</taxon>
        <taxon>Mucorales</taxon>
        <taxon>Mucorineae</taxon>
        <taxon>Rhizopodaceae</taxon>
        <taxon>Rhizopus</taxon>
    </lineage>
</organism>
<dbReference type="OrthoDB" id="2244672at2759"/>
<evidence type="ECO:0000313" key="2">
    <source>
        <dbReference type="EMBL" id="RCH80837.1"/>
    </source>
</evidence>
<evidence type="ECO:0000313" key="3">
    <source>
        <dbReference type="Proteomes" id="UP000252139"/>
    </source>
</evidence>
<gene>
    <name evidence="2" type="ORF">CU097_004635</name>
</gene>
<comment type="caution">
    <text evidence="2">The sequence shown here is derived from an EMBL/GenBank/DDBJ whole genome shotgun (WGS) entry which is preliminary data.</text>
</comment>
<dbReference type="AlphaFoldDB" id="A0A367IT27"/>
<proteinExistence type="predicted"/>
<keyword evidence="3" id="KW-1185">Reference proteome</keyword>
<accession>A0A367IT27</accession>
<feature type="region of interest" description="Disordered" evidence="1">
    <location>
        <begin position="1"/>
        <end position="34"/>
    </location>
</feature>
<dbReference type="EMBL" id="PJQL01003711">
    <property type="protein sequence ID" value="RCH80837.1"/>
    <property type="molecule type" value="Genomic_DNA"/>
</dbReference>
<reference evidence="2 3" key="1">
    <citation type="journal article" date="2018" name="G3 (Bethesda)">
        <title>Phylogenetic and Phylogenomic Definition of Rhizopus Species.</title>
        <authorList>
            <person name="Gryganskyi A.P."/>
            <person name="Golan J."/>
            <person name="Dolatabadi S."/>
            <person name="Mondo S."/>
            <person name="Robb S."/>
            <person name="Idnurm A."/>
            <person name="Muszewska A."/>
            <person name="Steczkiewicz K."/>
            <person name="Masonjones S."/>
            <person name="Liao H.L."/>
            <person name="Gajdeczka M.T."/>
            <person name="Anike F."/>
            <person name="Vuek A."/>
            <person name="Anishchenko I.M."/>
            <person name="Voigt K."/>
            <person name="de Hoog G.S."/>
            <person name="Smith M.E."/>
            <person name="Heitman J."/>
            <person name="Vilgalys R."/>
            <person name="Stajich J.E."/>
        </authorList>
    </citation>
    <scope>NUCLEOTIDE SEQUENCE [LARGE SCALE GENOMIC DNA]</scope>
    <source>
        <strain evidence="2 3">CBS 357.93</strain>
    </source>
</reference>
<protein>
    <submittedName>
        <fullName evidence="2">Uncharacterized protein</fullName>
    </submittedName>
</protein>
<name>A0A367IT27_RHIAZ</name>